<evidence type="ECO:0000313" key="3">
    <source>
        <dbReference type="Proteomes" id="UP000676336"/>
    </source>
</evidence>
<gene>
    <name evidence="2" type="ORF">SMN809_LOCUS60055</name>
</gene>
<dbReference type="EMBL" id="CAJOBI010231934">
    <property type="protein sequence ID" value="CAF5066541.1"/>
    <property type="molecule type" value="Genomic_DNA"/>
</dbReference>
<evidence type="ECO:0000256" key="1">
    <source>
        <dbReference type="SAM" id="MobiDB-lite"/>
    </source>
</evidence>
<feature type="compositionally biased region" description="Acidic residues" evidence="1">
    <location>
        <begin position="8"/>
        <end position="18"/>
    </location>
</feature>
<comment type="caution">
    <text evidence="2">The sequence shown here is derived from an EMBL/GenBank/DDBJ whole genome shotgun (WGS) entry which is preliminary data.</text>
</comment>
<proteinExistence type="predicted"/>
<name>A0A8S3E8W8_9BILA</name>
<organism evidence="2 3">
    <name type="scientific">Rotaria magnacalcarata</name>
    <dbReference type="NCBI Taxonomy" id="392030"/>
    <lineage>
        <taxon>Eukaryota</taxon>
        <taxon>Metazoa</taxon>
        <taxon>Spiralia</taxon>
        <taxon>Gnathifera</taxon>
        <taxon>Rotifera</taxon>
        <taxon>Eurotatoria</taxon>
        <taxon>Bdelloidea</taxon>
        <taxon>Philodinida</taxon>
        <taxon>Philodinidae</taxon>
        <taxon>Rotaria</taxon>
    </lineage>
</organism>
<dbReference type="Proteomes" id="UP000676336">
    <property type="component" value="Unassembled WGS sequence"/>
</dbReference>
<feature type="non-terminal residue" evidence="2">
    <location>
        <position position="1"/>
    </location>
</feature>
<protein>
    <submittedName>
        <fullName evidence="2">Uncharacterized protein</fullName>
    </submittedName>
</protein>
<evidence type="ECO:0000313" key="2">
    <source>
        <dbReference type="EMBL" id="CAF5066541.1"/>
    </source>
</evidence>
<dbReference type="AlphaFoldDB" id="A0A8S3E8W8"/>
<sequence>LFIVSLGVDDDDDDDDDESNLRTER</sequence>
<accession>A0A8S3E8W8</accession>
<reference evidence="2" key="1">
    <citation type="submission" date="2021-02" db="EMBL/GenBank/DDBJ databases">
        <authorList>
            <person name="Nowell W R."/>
        </authorList>
    </citation>
    <scope>NUCLEOTIDE SEQUENCE</scope>
</reference>
<feature type="region of interest" description="Disordered" evidence="1">
    <location>
        <begin position="1"/>
        <end position="25"/>
    </location>
</feature>